<dbReference type="EMBL" id="CP000492">
    <property type="protein sequence ID" value="ABL65128.1"/>
    <property type="molecule type" value="Genomic_DNA"/>
</dbReference>
<gene>
    <name evidence="4" type="ordered locus">Cpha266_1087</name>
</gene>
<sequence length="650" mass="72962">MLNRPIVFCGTATESFSNPPDNVRLIVKRRIYYTLMTAWLSLSAILFSAESLLARNSRDDRDGNSGKTSVTEILDSLVYTTYFKDEHFSPSKKEPYRPGLPSHFVPQFSDSVYAARISALDRKTAFNLVYNEHVRGFIRIYAVDKRNMTAKILGLSKIYFPLFEENLERYNVPLEMKYLAIVESALNPTAVSSAGARGLWQFMYGTGKMYGLETSSFIEDRYDPYKATAAASKHLRDLYNIYGDWFLALAAYNSGPGNVNKAIRRAGGIKNYWAIWNYLPAETRGYVPAFIAVNYIMNYYKEHNIQPIEPGFLYNEIDALKITRLVSFEQINETIGVPMKDLQFLNPQYKLGLIPGTSYSGNMLRLPRKYVGQFQRREEEIYAYKSEQVIERAQLLARVQSMDGGGSVSSAQSAGGTMRMKMHEVRQGETLGSIARVYRCDVSQLIRWNDLKVSEVSPGQRLIVFAVPESSTAQGVSVQQTASARGLSAPLLPAPIFPPEQVQRQAPIVMKPRAQEPKAQEQKVALRKEKIQNHKVKKGETVASISRQYGVSSESIAELNNLSGRKQIRPGQVLKITGKASSAKSEARISSAKKESGSSRSHKYHKVKKGETLSSIADKYALSVSELSKKNNLGKKKLIRPGQKLNVTRE</sequence>
<protein>
    <submittedName>
        <fullName evidence="4">Lytic transglycosylase, catalytic</fullName>
    </submittedName>
</protein>
<dbReference type="Pfam" id="PF01464">
    <property type="entry name" value="SLT"/>
    <property type="match status" value="1"/>
</dbReference>
<dbReference type="GO" id="GO:0000270">
    <property type="term" value="P:peptidoglycan metabolic process"/>
    <property type="evidence" value="ECO:0007669"/>
    <property type="project" value="InterPro"/>
</dbReference>
<evidence type="ECO:0000259" key="3">
    <source>
        <dbReference type="PROSITE" id="PS51782"/>
    </source>
</evidence>
<dbReference type="InterPro" id="IPR036779">
    <property type="entry name" value="LysM_dom_sf"/>
</dbReference>
<comment type="similarity">
    <text evidence="1">Belongs to the transglycosylase Slt family.</text>
</comment>
<dbReference type="eggNOG" id="COG0741">
    <property type="taxonomic scope" value="Bacteria"/>
</dbReference>
<dbReference type="PANTHER" id="PTHR33734:SF22">
    <property type="entry name" value="MEMBRANE-BOUND LYTIC MUREIN TRANSGLYCOSYLASE D"/>
    <property type="match status" value="1"/>
</dbReference>
<dbReference type="GO" id="GO:0008933">
    <property type="term" value="F:peptidoglycan lytic transglycosylase activity"/>
    <property type="evidence" value="ECO:0007669"/>
    <property type="project" value="InterPro"/>
</dbReference>
<dbReference type="Proteomes" id="UP000008701">
    <property type="component" value="Chromosome"/>
</dbReference>
<organism evidence="4 5">
    <name type="scientific">Chlorobium phaeobacteroides (strain DSM 266 / SMG 266 / 2430)</name>
    <dbReference type="NCBI Taxonomy" id="290317"/>
    <lineage>
        <taxon>Bacteria</taxon>
        <taxon>Pseudomonadati</taxon>
        <taxon>Chlorobiota</taxon>
        <taxon>Chlorobiia</taxon>
        <taxon>Chlorobiales</taxon>
        <taxon>Chlorobiaceae</taxon>
        <taxon>Chlorobium/Pelodictyon group</taxon>
        <taxon>Chlorobium</taxon>
    </lineage>
</organism>
<evidence type="ECO:0000256" key="1">
    <source>
        <dbReference type="ARBA" id="ARBA00007734"/>
    </source>
</evidence>
<evidence type="ECO:0000313" key="5">
    <source>
        <dbReference type="Proteomes" id="UP000008701"/>
    </source>
</evidence>
<evidence type="ECO:0000313" key="4">
    <source>
        <dbReference type="EMBL" id="ABL65128.1"/>
    </source>
</evidence>
<name>A1BFF1_CHLPD</name>
<dbReference type="CDD" id="cd00118">
    <property type="entry name" value="LysM"/>
    <property type="match status" value="3"/>
</dbReference>
<feature type="domain" description="LysM" evidence="3">
    <location>
        <begin position="603"/>
        <end position="647"/>
    </location>
</feature>
<dbReference type="PROSITE" id="PS51782">
    <property type="entry name" value="LYSM"/>
    <property type="match status" value="3"/>
</dbReference>
<dbReference type="CAZy" id="GH23">
    <property type="family name" value="Glycoside Hydrolase Family 23"/>
</dbReference>
<reference evidence="4 5" key="1">
    <citation type="submission" date="2006-12" db="EMBL/GenBank/DDBJ databases">
        <title>Complete sequence of Chlorobium phaeobacteroides DSM 266.</title>
        <authorList>
            <consortium name="US DOE Joint Genome Institute"/>
            <person name="Copeland A."/>
            <person name="Lucas S."/>
            <person name="Lapidus A."/>
            <person name="Barry K."/>
            <person name="Detter J.C."/>
            <person name="Glavina del Rio T."/>
            <person name="Hammon N."/>
            <person name="Israni S."/>
            <person name="Pitluck S."/>
            <person name="Goltsman E."/>
            <person name="Schmutz J."/>
            <person name="Larimer F."/>
            <person name="Land M."/>
            <person name="Hauser L."/>
            <person name="Mikhailova N."/>
            <person name="Li T."/>
            <person name="Overmann J."/>
            <person name="Bryant D.A."/>
            <person name="Richardson P."/>
        </authorList>
    </citation>
    <scope>NUCLEOTIDE SEQUENCE [LARGE SCALE GENOMIC DNA]</scope>
    <source>
        <strain evidence="4 5">DSM 266</strain>
    </source>
</reference>
<dbReference type="Gene3D" id="3.10.350.10">
    <property type="entry name" value="LysM domain"/>
    <property type="match status" value="3"/>
</dbReference>
<accession>A1BFF1</accession>
<keyword evidence="5" id="KW-1185">Reference proteome</keyword>
<evidence type="ECO:0000256" key="2">
    <source>
        <dbReference type="SAM" id="MobiDB-lite"/>
    </source>
</evidence>
<dbReference type="eggNOG" id="COG1388">
    <property type="taxonomic scope" value="Bacteria"/>
</dbReference>
<dbReference type="OrthoDB" id="9815002at2"/>
<feature type="region of interest" description="Disordered" evidence="2">
    <location>
        <begin position="631"/>
        <end position="650"/>
    </location>
</feature>
<dbReference type="HOGENOM" id="CLU_009520_1_0_10"/>
<proteinExistence type="inferred from homology"/>
<dbReference type="InterPro" id="IPR008258">
    <property type="entry name" value="Transglycosylase_SLT_dom_1"/>
</dbReference>
<dbReference type="PROSITE" id="PS00922">
    <property type="entry name" value="TRANSGLYCOSYLASE"/>
    <property type="match status" value="1"/>
</dbReference>
<dbReference type="PANTHER" id="PTHR33734">
    <property type="entry name" value="LYSM DOMAIN-CONTAINING GPI-ANCHORED PROTEIN 2"/>
    <property type="match status" value="1"/>
</dbReference>
<dbReference type="Gene3D" id="1.10.530.10">
    <property type="match status" value="1"/>
</dbReference>
<dbReference type="SUPFAM" id="SSF54106">
    <property type="entry name" value="LysM domain"/>
    <property type="match status" value="3"/>
</dbReference>
<dbReference type="InterPro" id="IPR000189">
    <property type="entry name" value="Transglyc_AS"/>
</dbReference>
<dbReference type="GO" id="GO:0016020">
    <property type="term" value="C:membrane"/>
    <property type="evidence" value="ECO:0007669"/>
    <property type="project" value="InterPro"/>
</dbReference>
<dbReference type="CDD" id="cd16894">
    <property type="entry name" value="MltD-like"/>
    <property type="match status" value="1"/>
</dbReference>
<dbReference type="KEGG" id="cph:Cpha266_1087"/>
<dbReference type="AlphaFoldDB" id="A1BFF1"/>
<feature type="region of interest" description="Disordered" evidence="2">
    <location>
        <begin position="577"/>
        <end position="610"/>
    </location>
</feature>
<dbReference type="SMART" id="SM00257">
    <property type="entry name" value="LysM"/>
    <property type="match status" value="3"/>
</dbReference>
<dbReference type="CAZy" id="CBM50">
    <property type="family name" value="Carbohydrate-Binding Module Family 50"/>
</dbReference>
<dbReference type="STRING" id="290317.Cpha266_1087"/>
<dbReference type="Pfam" id="PF01476">
    <property type="entry name" value="LysM"/>
    <property type="match status" value="3"/>
</dbReference>
<dbReference type="SUPFAM" id="SSF53955">
    <property type="entry name" value="Lysozyme-like"/>
    <property type="match status" value="1"/>
</dbReference>
<dbReference type="InterPro" id="IPR023346">
    <property type="entry name" value="Lysozyme-like_dom_sf"/>
</dbReference>
<dbReference type="InterPro" id="IPR018392">
    <property type="entry name" value="LysM"/>
</dbReference>
<feature type="domain" description="LysM" evidence="3">
    <location>
        <begin position="532"/>
        <end position="576"/>
    </location>
</feature>
<feature type="domain" description="LysM" evidence="3">
    <location>
        <begin position="421"/>
        <end position="464"/>
    </location>
</feature>